<keyword evidence="2 7" id="KW-0812">Transmembrane</keyword>
<keyword evidence="6 7" id="KW-0472">Membrane</keyword>
<comment type="subcellular location">
    <subcellularLocation>
        <location evidence="1">Cell membrane</location>
        <topology evidence="1">Multi-pass membrane protein</topology>
    </subcellularLocation>
</comment>
<dbReference type="EMBL" id="QYZD01000015">
    <property type="protein sequence ID" value="RJG22644.1"/>
    <property type="molecule type" value="Genomic_DNA"/>
</dbReference>
<dbReference type="SUPFAM" id="SSF52540">
    <property type="entry name" value="P-loop containing nucleoside triphosphate hydrolases"/>
    <property type="match status" value="1"/>
</dbReference>
<dbReference type="Gene3D" id="3.40.50.300">
    <property type="entry name" value="P-loop containing nucleotide triphosphate hydrolases"/>
    <property type="match status" value="1"/>
</dbReference>
<dbReference type="GO" id="GO:0140359">
    <property type="term" value="F:ABC-type transporter activity"/>
    <property type="evidence" value="ECO:0007669"/>
    <property type="project" value="InterPro"/>
</dbReference>
<evidence type="ECO:0000256" key="4">
    <source>
        <dbReference type="ARBA" id="ARBA00022840"/>
    </source>
</evidence>
<dbReference type="InterPro" id="IPR003593">
    <property type="entry name" value="AAA+_ATPase"/>
</dbReference>
<protein>
    <submittedName>
        <fullName evidence="10">ABC transporter ATP-binding protein</fullName>
    </submittedName>
</protein>
<dbReference type="PROSITE" id="PS00211">
    <property type="entry name" value="ABC_TRANSPORTER_1"/>
    <property type="match status" value="1"/>
</dbReference>
<comment type="caution">
    <text evidence="10">The sequence shown here is derived from an EMBL/GenBank/DDBJ whole genome shotgun (WGS) entry which is preliminary data.</text>
</comment>
<dbReference type="InterPro" id="IPR036640">
    <property type="entry name" value="ABC1_TM_sf"/>
</dbReference>
<dbReference type="GO" id="GO:0016887">
    <property type="term" value="F:ATP hydrolysis activity"/>
    <property type="evidence" value="ECO:0007669"/>
    <property type="project" value="InterPro"/>
</dbReference>
<dbReference type="AlphaFoldDB" id="A0A3A3GG49"/>
<dbReference type="PANTHER" id="PTHR24221:SF646">
    <property type="entry name" value="HAEMOLYSIN SECRETION ATP-BINDING PROTEIN"/>
    <property type="match status" value="1"/>
</dbReference>
<feature type="transmembrane region" description="Helical" evidence="7">
    <location>
        <begin position="170"/>
        <end position="188"/>
    </location>
</feature>
<dbReference type="InterPro" id="IPR039421">
    <property type="entry name" value="Type_1_exporter"/>
</dbReference>
<evidence type="ECO:0000256" key="1">
    <source>
        <dbReference type="ARBA" id="ARBA00004651"/>
    </source>
</evidence>
<feature type="domain" description="ABC transporter" evidence="8">
    <location>
        <begin position="349"/>
        <end position="589"/>
    </location>
</feature>
<reference evidence="10 11" key="1">
    <citation type="submission" date="2018-09" db="EMBL/GenBank/DDBJ databases">
        <title>Paenibacillus SK2017-BO5.</title>
        <authorList>
            <person name="Piskunova J.V."/>
            <person name="Dubiley S.A."/>
            <person name="Severinov K.V."/>
        </authorList>
    </citation>
    <scope>NUCLEOTIDE SEQUENCE [LARGE SCALE GENOMIC DNA]</scope>
    <source>
        <strain evidence="10 11">BO5</strain>
    </source>
</reference>
<gene>
    <name evidence="10" type="ORF">DQX05_17045</name>
</gene>
<name>A0A3A3GG49_PANTH</name>
<evidence type="ECO:0000256" key="7">
    <source>
        <dbReference type="SAM" id="Phobius"/>
    </source>
</evidence>
<evidence type="ECO:0000256" key="5">
    <source>
        <dbReference type="ARBA" id="ARBA00022989"/>
    </source>
</evidence>
<proteinExistence type="predicted"/>
<dbReference type="InterPro" id="IPR011527">
    <property type="entry name" value="ABC1_TM_dom"/>
</dbReference>
<dbReference type="GO" id="GO:0034040">
    <property type="term" value="F:ATPase-coupled lipid transmembrane transporter activity"/>
    <property type="evidence" value="ECO:0007669"/>
    <property type="project" value="TreeGrafter"/>
</dbReference>
<dbReference type="Pfam" id="PF00005">
    <property type="entry name" value="ABC_tran"/>
    <property type="match status" value="1"/>
</dbReference>
<dbReference type="GO" id="GO:0005524">
    <property type="term" value="F:ATP binding"/>
    <property type="evidence" value="ECO:0007669"/>
    <property type="project" value="UniProtKB-KW"/>
</dbReference>
<dbReference type="RefSeq" id="WP_119794738.1">
    <property type="nucleotide sequence ID" value="NZ_QYZD01000015.1"/>
</dbReference>
<dbReference type="InterPro" id="IPR017871">
    <property type="entry name" value="ABC_transporter-like_CS"/>
</dbReference>
<accession>A0A3A3GG49</accession>
<evidence type="ECO:0000256" key="3">
    <source>
        <dbReference type="ARBA" id="ARBA00022741"/>
    </source>
</evidence>
<dbReference type="Proteomes" id="UP000266177">
    <property type="component" value="Unassembled WGS sequence"/>
</dbReference>
<evidence type="ECO:0000313" key="11">
    <source>
        <dbReference type="Proteomes" id="UP000266177"/>
    </source>
</evidence>
<dbReference type="SMART" id="SM00382">
    <property type="entry name" value="AAA"/>
    <property type="match status" value="1"/>
</dbReference>
<dbReference type="SUPFAM" id="SSF90123">
    <property type="entry name" value="ABC transporter transmembrane region"/>
    <property type="match status" value="1"/>
</dbReference>
<evidence type="ECO:0000313" key="10">
    <source>
        <dbReference type="EMBL" id="RJG22644.1"/>
    </source>
</evidence>
<feature type="domain" description="ABC transmembrane type-1" evidence="9">
    <location>
        <begin position="27"/>
        <end position="315"/>
    </location>
</feature>
<feature type="transmembrane region" description="Helical" evidence="7">
    <location>
        <begin position="67"/>
        <end position="85"/>
    </location>
</feature>
<dbReference type="PROSITE" id="PS50893">
    <property type="entry name" value="ABC_TRANSPORTER_2"/>
    <property type="match status" value="1"/>
</dbReference>
<dbReference type="GO" id="GO:0005886">
    <property type="term" value="C:plasma membrane"/>
    <property type="evidence" value="ECO:0007669"/>
    <property type="project" value="UniProtKB-SubCell"/>
</dbReference>
<dbReference type="InterPro" id="IPR027417">
    <property type="entry name" value="P-loop_NTPase"/>
</dbReference>
<dbReference type="PANTHER" id="PTHR24221">
    <property type="entry name" value="ATP-BINDING CASSETTE SUB-FAMILY B"/>
    <property type="match status" value="1"/>
</dbReference>
<evidence type="ECO:0000256" key="6">
    <source>
        <dbReference type="ARBA" id="ARBA00023136"/>
    </source>
</evidence>
<evidence type="ECO:0000256" key="2">
    <source>
        <dbReference type="ARBA" id="ARBA00022692"/>
    </source>
</evidence>
<dbReference type="OrthoDB" id="9806127at2"/>
<dbReference type="PROSITE" id="PS50929">
    <property type="entry name" value="ABC_TM1F"/>
    <property type="match status" value="1"/>
</dbReference>
<feature type="transmembrane region" description="Helical" evidence="7">
    <location>
        <begin position="258"/>
        <end position="278"/>
    </location>
</feature>
<organism evidence="10 11">
    <name type="scientific">Paenibacillus thiaminolyticus</name>
    <name type="common">Bacillus thiaminolyticus</name>
    <dbReference type="NCBI Taxonomy" id="49283"/>
    <lineage>
        <taxon>Bacteria</taxon>
        <taxon>Bacillati</taxon>
        <taxon>Bacillota</taxon>
        <taxon>Bacilli</taxon>
        <taxon>Bacillales</taxon>
        <taxon>Paenibacillaceae</taxon>
        <taxon>Paenibacillus</taxon>
    </lineage>
</organism>
<dbReference type="Gene3D" id="1.20.1560.10">
    <property type="entry name" value="ABC transporter type 1, transmembrane domain"/>
    <property type="match status" value="1"/>
</dbReference>
<sequence length="606" mass="68959">MRAAFNSLFIVFKNYRFILAEQKKRLIFITAIIISESFIPLLQIYLIKIVTNEIVIVIQEKHSPTKAFLFICAQISLFFLLSLLANSKNLIRIKLNTWSSYRFDEITSIKCGKLPLIYYDSSDNYDFLERASNGIGNKVINSYVVLIEIVKIMVTLSGCIFMLYTVHWSLTFILFIFIVPSLFTQNLVSQWNYRQVSSQTYLMRRASYLFNQLRNRSTNKELKFFNHYNFLLNKWSDSFLETANEKYKLEKKTSNIKLGVYGFDNIITGVFSMLLLWIGTRGKLTVGDYVAMSQILSMTVSSVQGISNNIGMLIKDSLFLKDFNNFMGIKEEIGPEHSLSISFPLTSGILVDGISFKYPNAKDYALKNITFHIRPGEKVAVVGANGSGKSTLIKCITGLYKTDYGQILYDGIDLHLANPKELQKNISVVFQDFVQYQLTLKENIVLMDGLSDSEERKLSYVVHESGLKSLVERLPQKLETALGSSLKGGVELSGGEWQKIGIARALFHESEIIILDEPTAALDPMAESELLNKFLQISENRTAIFITHRLGSCIHADKILVLEDGILVESGTHYKLMEKGSTYAKMYESQANWYLPKKKFSSYEGR</sequence>
<feature type="transmembrane region" description="Helical" evidence="7">
    <location>
        <begin position="143"/>
        <end position="164"/>
    </location>
</feature>
<dbReference type="CDD" id="cd03228">
    <property type="entry name" value="ABCC_MRP_Like"/>
    <property type="match status" value="1"/>
</dbReference>
<evidence type="ECO:0000259" key="9">
    <source>
        <dbReference type="PROSITE" id="PS50929"/>
    </source>
</evidence>
<keyword evidence="4 10" id="KW-0067">ATP-binding</keyword>
<keyword evidence="5 7" id="KW-1133">Transmembrane helix</keyword>
<feature type="transmembrane region" description="Helical" evidence="7">
    <location>
        <begin position="26"/>
        <end position="47"/>
    </location>
</feature>
<keyword evidence="3" id="KW-0547">Nucleotide-binding</keyword>
<evidence type="ECO:0000259" key="8">
    <source>
        <dbReference type="PROSITE" id="PS50893"/>
    </source>
</evidence>
<dbReference type="InterPro" id="IPR003439">
    <property type="entry name" value="ABC_transporter-like_ATP-bd"/>
</dbReference>